<dbReference type="InterPro" id="IPR030960">
    <property type="entry name" value="DHQS/DOIS_N"/>
</dbReference>
<name>A0ABT6ZM40_9ACTN</name>
<accession>A0ABT6ZM40</accession>
<dbReference type="Gene3D" id="3.40.50.1970">
    <property type="match status" value="1"/>
</dbReference>
<comment type="caution">
    <text evidence="3">The sequence shown here is derived from an EMBL/GenBank/DDBJ whole genome shotgun (WGS) entry which is preliminary data.</text>
</comment>
<feature type="compositionally biased region" description="Acidic residues" evidence="1">
    <location>
        <begin position="39"/>
        <end position="49"/>
    </location>
</feature>
<dbReference type="EMBL" id="JASJEX010000004">
    <property type="protein sequence ID" value="MDJ1130124.1"/>
    <property type="molecule type" value="Genomic_DNA"/>
</dbReference>
<evidence type="ECO:0000313" key="4">
    <source>
        <dbReference type="Proteomes" id="UP001431693"/>
    </source>
</evidence>
<dbReference type="RefSeq" id="WP_283713289.1">
    <property type="nucleotide sequence ID" value="NZ_JASJEW010000003.1"/>
</dbReference>
<feature type="domain" description="3-dehydroquinate synthase N-terminal" evidence="2">
    <location>
        <begin position="127"/>
        <end position="194"/>
    </location>
</feature>
<reference evidence="3" key="1">
    <citation type="submission" date="2023-05" db="EMBL/GenBank/DDBJ databases">
        <title>[olsenella] sp. nov., isolated from a pig farm feces dump.</title>
        <authorList>
            <person name="Chang Y.-H."/>
        </authorList>
    </citation>
    <scope>NUCLEOTIDE SEQUENCE</scope>
    <source>
        <strain evidence="3">YH-ols2217</strain>
    </source>
</reference>
<feature type="region of interest" description="Disordered" evidence="1">
    <location>
        <begin position="1"/>
        <end position="49"/>
    </location>
</feature>
<keyword evidence="4" id="KW-1185">Reference proteome</keyword>
<dbReference type="Proteomes" id="UP001431693">
    <property type="component" value="Unassembled WGS sequence"/>
</dbReference>
<protein>
    <recommendedName>
        <fullName evidence="2">3-dehydroquinate synthase N-terminal domain-containing protein</fullName>
    </recommendedName>
</protein>
<organism evidence="3 4">
    <name type="scientific">Kribbibacterium absianum</name>
    <dbReference type="NCBI Taxonomy" id="3044210"/>
    <lineage>
        <taxon>Bacteria</taxon>
        <taxon>Bacillati</taxon>
        <taxon>Actinomycetota</taxon>
        <taxon>Coriobacteriia</taxon>
        <taxon>Coriobacteriales</taxon>
        <taxon>Kribbibacteriaceae</taxon>
        <taxon>Kribbibacterium</taxon>
    </lineage>
</organism>
<feature type="compositionally biased region" description="Low complexity" evidence="1">
    <location>
        <begin position="16"/>
        <end position="29"/>
    </location>
</feature>
<sequence length="424" mass="43802">MSHEELPKGVEAQLGEEASLVESELAAPATDVPGPQDGASEEVAADAGEVEEPPAPLALRQTVSLNGASCDCRFGDEVLDRFGRDLRVAVGRPGRALVVVEEGADGDLVTKVRREATDSGFTVSEASVPSGARAATVAEAQRLFEALAENAITGGDAIVAVGGADALSLCAFAASTWCGGATLAALPTSMDALVRCPARPLALGVGTVARMVSGRPRMSLCYATPATVGAGLVDDASLLARAYEVSGAVCESKEGFNGLVMRSEAIATGDIEAIGRQALDSARGIGRVCSSTSVAVRQSLAYGETFAEGLQTLAPNLPQWALLGEGMRFSARLAVGIVNGDVDFVFTQDALLDRLGLPAVDGADLPREALDPEALEAAIRAAAFRRSNRYLFAVPYAVGRVRLTAAPEDVLMDNLAGWCASKQQ</sequence>
<evidence type="ECO:0000259" key="2">
    <source>
        <dbReference type="Pfam" id="PF01761"/>
    </source>
</evidence>
<proteinExistence type="predicted"/>
<evidence type="ECO:0000256" key="1">
    <source>
        <dbReference type="SAM" id="MobiDB-lite"/>
    </source>
</evidence>
<dbReference type="SUPFAM" id="SSF56796">
    <property type="entry name" value="Dehydroquinate synthase-like"/>
    <property type="match status" value="1"/>
</dbReference>
<dbReference type="Pfam" id="PF01761">
    <property type="entry name" value="DHQ_synthase"/>
    <property type="match status" value="1"/>
</dbReference>
<evidence type="ECO:0000313" key="3">
    <source>
        <dbReference type="EMBL" id="MDJ1130124.1"/>
    </source>
</evidence>
<gene>
    <name evidence="3" type="ORF">QJ043_08565</name>
</gene>